<sequence>MDINWKLRFKNKAVLTGLVGALLLFIKQITDLFGLDLSTQLNQASAIIGAILTLLTGIGVITDPTSKGVSDSSIAQTYQAPRDSSKEEQQVTWKTSQDSNLTPEL</sequence>
<feature type="compositionally biased region" description="Polar residues" evidence="1">
    <location>
        <begin position="90"/>
        <end position="105"/>
    </location>
</feature>
<keyword evidence="2" id="KW-1133">Transmembrane helix</keyword>
<reference evidence="3 4" key="1">
    <citation type="journal article" date="2020" name="J. Antimicrob. Chemother.">
        <title>Detection of heterogeneous vancomycin intermediate resistance in MRSA isolates from Latin America.</title>
        <authorList>
            <person name="Castro B.E."/>
            <person name="Berrio M."/>
            <person name="Vargas M.L."/>
            <person name="Carvajal L.P."/>
            <person name="Millan L.V."/>
            <person name="Rios R."/>
            <person name="Hernandez A.K."/>
            <person name="Rincon S."/>
            <person name="Cubides P."/>
            <person name="Forero E."/>
            <person name="Dinh A."/>
            <person name="Seas C."/>
            <person name="Munita J.M."/>
            <person name="Arias C.A."/>
            <person name="Reyes J."/>
            <person name="Diaz L."/>
        </authorList>
    </citation>
    <scope>NUCLEOTIDE SEQUENCE [LARGE SCALE GENOMIC DNA]</scope>
    <source>
        <strain evidence="3 4">UP89</strain>
    </source>
</reference>
<dbReference type="AlphaFoldDB" id="A0AAP7EIE9"/>
<evidence type="ECO:0000256" key="1">
    <source>
        <dbReference type="SAM" id="MobiDB-lite"/>
    </source>
</evidence>
<gene>
    <name evidence="3" type="ORF">GQX52_04335</name>
</gene>
<dbReference type="NCBIfam" id="TIGR01598">
    <property type="entry name" value="holin_phiLC3"/>
    <property type="match status" value="1"/>
</dbReference>
<accession>A0AAP7EIE9</accession>
<name>A0AAP7EIE9_STAAU</name>
<dbReference type="InterPro" id="IPR006485">
    <property type="entry name" value="Phage-like_holin"/>
</dbReference>
<evidence type="ECO:0000256" key="2">
    <source>
        <dbReference type="SAM" id="Phobius"/>
    </source>
</evidence>
<organism evidence="3 4">
    <name type="scientific">Staphylococcus aureus</name>
    <dbReference type="NCBI Taxonomy" id="1280"/>
    <lineage>
        <taxon>Bacteria</taxon>
        <taxon>Bacillati</taxon>
        <taxon>Bacillota</taxon>
        <taxon>Bacilli</taxon>
        <taxon>Bacillales</taxon>
        <taxon>Staphylococcaceae</taxon>
        <taxon>Staphylococcus</taxon>
    </lineage>
</organism>
<proteinExistence type="predicted"/>
<feature type="region of interest" description="Disordered" evidence="1">
    <location>
        <begin position="63"/>
        <end position="105"/>
    </location>
</feature>
<feature type="transmembrane region" description="Helical" evidence="2">
    <location>
        <begin position="44"/>
        <end position="62"/>
    </location>
</feature>
<feature type="non-terminal residue" evidence="3">
    <location>
        <position position="105"/>
    </location>
</feature>
<dbReference type="Proteomes" id="UP000561555">
    <property type="component" value="Unassembled WGS sequence"/>
</dbReference>
<feature type="compositionally biased region" description="Polar residues" evidence="1">
    <location>
        <begin position="63"/>
        <end position="79"/>
    </location>
</feature>
<keyword evidence="2" id="KW-0812">Transmembrane</keyword>
<dbReference type="EMBL" id="JAANDN010000044">
    <property type="protein sequence ID" value="NUY67887.1"/>
    <property type="molecule type" value="Genomic_DNA"/>
</dbReference>
<keyword evidence="2" id="KW-0472">Membrane</keyword>
<dbReference type="Pfam" id="PF04531">
    <property type="entry name" value="Phage_holin_1"/>
    <property type="match status" value="1"/>
</dbReference>
<evidence type="ECO:0000313" key="3">
    <source>
        <dbReference type="EMBL" id="NUY67887.1"/>
    </source>
</evidence>
<evidence type="ECO:0000313" key="4">
    <source>
        <dbReference type="Proteomes" id="UP000561555"/>
    </source>
</evidence>
<comment type="caution">
    <text evidence="3">The sequence shown here is derived from an EMBL/GenBank/DDBJ whole genome shotgun (WGS) entry which is preliminary data.</text>
</comment>
<protein>
    <submittedName>
        <fullName evidence="3">Phage holin</fullName>
    </submittedName>
</protein>